<dbReference type="SUPFAM" id="SSF55724">
    <property type="entry name" value="Mog1p/PsbP-like"/>
    <property type="match status" value="1"/>
</dbReference>
<protein>
    <submittedName>
        <fullName evidence="3">DUF1795 domain-containing protein</fullName>
    </submittedName>
</protein>
<evidence type="ECO:0000256" key="1">
    <source>
        <dbReference type="SAM" id="Coils"/>
    </source>
</evidence>
<dbReference type="Pfam" id="PF08786">
    <property type="entry name" value="DcrB"/>
    <property type="match status" value="1"/>
</dbReference>
<dbReference type="InterPro" id="IPR014894">
    <property type="entry name" value="DcrB/EagT6"/>
</dbReference>
<name>A0A3Q9LZQ5_SALET</name>
<feature type="coiled-coil region" evidence="1">
    <location>
        <begin position="42"/>
        <end position="69"/>
    </location>
</feature>
<keyword evidence="1" id="KW-0175">Coiled coil</keyword>
<organism evidence="3">
    <name type="scientific">Salmonella enterica subsp. enterica serovar 43:a:1,7</name>
    <dbReference type="NCBI Taxonomy" id="2500155"/>
    <lineage>
        <taxon>Bacteria</taxon>
        <taxon>Pseudomonadati</taxon>
        <taxon>Pseudomonadota</taxon>
        <taxon>Gammaproteobacteria</taxon>
        <taxon>Enterobacterales</taxon>
        <taxon>Enterobacteriaceae</taxon>
        <taxon>Salmonella</taxon>
    </lineage>
</organism>
<dbReference type="EMBL" id="CP034712">
    <property type="protein sequence ID" value="AZT21366.1"/>
    <property type="molecule type" value="Genomic_DNA"/>
</dbReference>
<dbReference type="Gene3D" id="3.40.1000.10">
    <property type="entry name" value="Mog1/PsbP, alpha/beta/alpha sandwich"/>
    <property type="match status" value="1"/>
</dbReference>
<accession>A0A3Q9LZQ5</accession>
<evidence type="ECO:0000313" key="2">
    <source>
        <dbReference type="EMBL" id="AZT08959.1"/>
    </source>
</evidence>
<proteinExistence type="predicted"/>
<dbReference type="InterPro" id="IPR016123">
    <property type="entry name" value="Mog1/PsbP_a/b/a-sand"/>
</dbReference>
<gene>
    <name evidence="3" type="ORF">ELZ85_17855</name>
    <name evidence="2" type="ORF">ELZ87_17780</name>
</gene>
<reference evidence="3" key="1">
    <citation type="submission" date="2018-12" db="EMBL/GenBank/DDBJ databases">
        <title>Complete genome sequences of twenty non-typhoidal Salmonella isolates from Rwanda.</title>
        <authorList>
            <person name="Byukusenge M."/>
            <person name="Li L."/>
            <person name="Subhashinie K."/>
            <person name="Nzayirambaho M."/>
            <person name="Kuchipudi S.V."/>
            <person name="Jayarao B.M."/>
        </authorList>
    </citation>
    <scope>NUCLEOTIDE SEQUENCE</scope>
    <source>
        <strain evidence="3">RSE18</strain>
        <strain evidence="2">RSE20</strain>
    </source>
</reference>
<sequence length="152" mass="17366">MTNYYINEAILSFSGNISQDSTLNMIRLSDPDAALIISRGKMQDGDELASQVEQQMKKLEKQVKELRYTPAQVVRLGIDGKMEGLEIQSQFIRGNEHVYQYQAVFVLQSSRVMMALTYARSTALTEVDRVRWADIKKNLRFRLDPENTATGQ</sequence>
<dbReference type="EMBL" id="CP034711">
    <property type="protein sequence ID" value="AZT08959.1"/>
    <property type="molecule type" value="Genomic_DNA"/>
</dbReference>
<evidence type="ECO:0000313" key="3">
    <source>
        <dbReference type="EMBL" id="AZT21366.1"/>
    </source>
</evidence>
<dbReference type="AlphaFoldDB" id="A0A3Q9LZQ5"/>